<feature type="domain" description="Histidine kinase" evidence="8">
    <location>
        <begin position="338"/>
        <end position="604"/>
    </location>
</feature>
<protein>
    <recommendedName>
        <fullName evidence="2">histidine kinase</fullName>
        <ecNumber evidence="2">2.7.13.3</ecNumber>
    </recommendedName>
</protein>
<evidence type="ECO:0000256" key="2">
    <source>
        <dbReference type="ARBA" id="ARBA00012438"/>
    </source>
</evidence>
<dbReference type="InterPro" id="IPR005467">
    <property type="entry name" value="His_kinase_dom"/>
</dbReference>
<keyword evidence="4" id="KW-0808">Transferase</keyword>
<evidence type="ECO:0000313" key="11">
    <source>
        <dbReference type="Proteomes" id="UP001337655"/>
    </source>
</evidence>
<organism evidence="10 11">
    <name type="scientific">Saxophila tyrrhenica</name>
    <dbReference type="NCBI Taxonomy" id="1690608"/>
    <lineage>
        <taxon>Eukaryota</taxon>
        <taxon>Fungi</taxon>
        <taxon>Dikarya</taxon>
        <taxon>Ascomycota</taxon>
        <taxon>Pezizomycotina</taxon>
        <taxon>Dothideomycetes</taxon>
        <taxon>Dothideomycetidae</taxon>
        <taxon>Mycosphaerellales</taxon>
        <taxon>Extremaceae</taxon>
        <taxon>Saxophila</taxon>
    </lineage>
</organism>
<dbReference type="GO" id="GO:0000155">
    <property type="term" value="F:phosphorelay sensor kinase activity"/>
    <property type="evidence" value="ECO:0007669"/>
    <property type="project" value="InterPro"/>
</dbReference>
<dbReference type="InterPro" id="IPR011006">
    <property type="entry name" value="CheY-like_superfamily"/>
</dbReference>
<accession>A0AAV9PB28</accession>
<dbReference type="InterPro" id="IPR036097">
    <property type="entry name" value="HisK_dim/P_sf"/>
</dbReference>
<dbReference type="SMART" id="SM00448">
    <property type="entry name" value="REC"/>
    <property type="match status" value="1"/>
</dbReference>
<dbReference type="InterPro" id="IPR001789">
    <property type="entry name" value="Sig_transdc_resp-reg_receiver"/>
</dbReference>
<dbReference type="CDD" id="cd00082">
    <property type="entry name" value="HisKA"/>
    <property type="match status" value="1"/>
</dbReference>
<evidence type="ECO:0000256" key="7">
    <source>
        <dbReference type="SAM" id="MobiDB-lite"/>
    </source>
</evidence>
<evidence type="ECO:0000259" key="8">
    <source>
        <dbReference type="PROSITE" id="PS50109"/>
    </source>
</evidence>
<dbReference type="Gene3D" id="3.40.50.2300">
    <property type="match status" value="1"/>
</dbReference>
<dbReference type="SMART" id="SM00388">
    <property type="entry name" value="HisKA"/>
    <property type="match status" value="1"/>
</dbReference>
<evidence type="ECO:0000256" key="5">
    <source>
        <dbReference type="ARBA" id="ARBA00022777"/>
    </source>
</evidence>
<dbReference type="GeneID" id="89926449"/>
<dbReference type="InterPro" id="IPR035965">
    <property type="entry name" value="PAS-like_dom_sf"/>
</dbReference>
<dbReference type="SUPFAM" id="SSF52172">
    <property type="entry name" value="CheY-like"/>
    <property type="match status" value="1"/>
</dbReference>
<dbReference type="Pfam" id="PF00512">
    <property type="entry name" value="HisKA"/>
    <property type="match status" value="1"/>
</dbReference>
<dbReference type="SUPFAM" id="SSF47384">
    <property type="entry name" value="Homodimeric domain of signal transducing histidine kinase"/>
    <property type="match status" value="1"/>
</dbReference>
<evidence type="ECO:0000256" key="1">
    <source>
        <dbReference type="ARBA" id="ARBA00000085"/>
    </source>
</evidence>
<dbReference type="CDD" id="cd00130">
    <property type="entry name" value="PAS"/>
    <property type="match status" value="1"/>
</dbReference>
<comment type="caution">
    <text evidence="10">The sequence shown here is derived from an EMBL/GenBank/DDBJ whole genome shotgun (WGS) entry which is preliminary data.</text>
</comment>
<dbReference type="Pfam" id="PF08447">
    <property type="entry name" value="PAS_3"/>
    <property type="match status" value="1"/>
</dbReference>
<feature type="region of interest" description="Disordered" evidence="7">
    <location>
        <begin position="611"/>
        <end position="649"/>
    </location>
</feature>
<dbReference type="InterPro" id="IPR004358">
    <property type="entry name" value="Sig_transdc_His_kin-like_C"/>
</dbReference>
<dbReference type="PANTHER" id="PTHR43047">
    <property type="entry name" value="TWO-COMPONENT HISTIDINE PROTEIN KINASE"/>
    <property type="match status" value="1"/>
</dbReference>
<dbReference type="EC" id="2.7.13.3" evidence="2"/>
<dbReference type="Gene3D" id="3.30.450.20">
    <property type="entry name" value="PAS domain"/>
    <property type="match status" value="1"/>
</dbReference>
<dbReference type="CDD" id="cd17546">
    <property type="entry name" value="REC_hyHK_CKI1_RcsC-like"/>
    <property type="match status" value="1"/>
</dbReference>
<dbReference type="PROSITE" id="PS50109">
    <property type="entry name" value="HIS_KIN"/>
    <property type="match status" value="1"/>
</dbReference>
<dbReference type="AlphaFoldDB" id="A0AAV9PB28"/>
<proteinExistence type="predicted"/>
<dbReference type="Gene3D" id="1.10.287.130">
    <property type="match status" value="1"/>
</dbReference>
<dbReference type="PROSITE" id="PS50110">
    <property type="entry name" value="RESPONSE_REGULATORY"/>
    <property type="match status" value="1"/>
</dbReference>
<dbReference type="Pfam" id="PF02518">
    <property type="entry name" value="HATPase_c"/>
    <property type="match status" value="1"/>
</dbReference>
<evidence type="ECO:0000256" key="4">
    <source>
        <dbReference type="ARBA" id="ARBA00022679"/>
    </source>
</evidence>
<feature type="compositionally biased region" description="Acidic residues" evidence="7">
    <location>
        <begin position="619"/>
        <end position="633"/>
    </location>
</feature>
<evidence type="ECO:0000256" key="3">
    <source>
        <dbReference type="ARBA" id="ARBA00022553"/>
    </source>
</evidence>
<dbReference type="EMBL" id="JAVRRT010000007">
    <property type="protein sequence ID" value="KAK5170517.1"/>
    <property type="molecule type" value="Genomic_DNA"/>
</dbReference>
<feature type="modified residue" description="4-aspartylphosphate" evidence="6">
    <location>
        <position position="772"/>
    </location>
</feature>
<evidence type="ECO:0000256" key="6">
    <source>
        <dbReference type="PROSITE-ProRule" id="PRU00169"/>
    </source>
</evidence>
<comment type="catalytic activity">
    <reaction evidence="1">
        <text>ATP + protein L-histidine = ADP + protein N-phospho-L-histidine.</text>
        <dbReference type="EC" id="2.7.13.3"/>
    </reaction>
</comment>
<keyword evidence="3 6" id="KW-0597">Phosphoprotein</keyword>
<reference evidence="10 11" key="1">
    <citation type="submission" date="2023-08" db="EMBL/GenBank/DDBJ databases">
        <title>Black Yeasts Isolated from many extreme environments.</title>
        <authorList>
            <person name="Coleine C."/>
            <person name="Stajich J.E."/>
            <person name="Selbmann L."/>
        </authorList>
    </citation>
    <scope>NUCLEOTIDE SEQUENCE [LARGE SCALE GENOMIC DNA]</scope>
    <source>
        <strain evidence="10 11">CCFEE 5935</strain>
    </source>
</reference>
<keyword evidence="5" id="KW-0418">Kinase</keyword>
<dbReference type="CDD" id="cd16922">
    <property type="entry name" value="HATPase_EvgS-ArcB-TorS-like"/>
    <property type="match status" value="1"/>
</dbReference>
<dbReference type="SUPFAM" id="SSF55874">
    <property type="entry name" value="ATPase domain of HSP90 chaperone/DNA topoisomerase II/histidine kinase"/>
    <property type="match status" value="1"/>
</dbReference>
<dbReference type="Gene3D" id="3.30.565.10">
    <property type="entry name" value="Histidine kinase-like ATPase, C-terminal domain"/>
    <property type="match status" value="1"/>
</dbReference>
<dbReference type="InterPro" id="IPR003594">
    <property type="entry name" value="HATPase_dom"/>
</dbReference>
<sequence length="858" mass="94775">MTPGAGGEEYRCPLPAEHEDVWKASPLGTPSKWPTSLQAHAQTAASFPYPAAVFWKARLILLANSAWCNAAARKGVQQGQPQRGRLGADAWHAVDTALHGGEPKRIESRHFLEDGEVHTVLLSPLFGDANDGAKAVGVLAQLLTGQKSGSKIQANYDTDREIEESHAKPSDHHVLNMSKLGQSGDKVPLDQHPFFHRFAEMLPSGLAILDPKANAIFVNQQFYELTTHQGDDQDFKAWPQSIHPDDYDRVMEAYQNAFDSQKQLRTEFRALGQKHPWRLLLLMPLGDENLEHVSLREYGGFVCSIVDITSEKSAELAEREAAKEALERKGQQEKFIDMISHEIRNPLSAIVHCAEDIEEALKGNDTITSVGQIRESLETIHLCLQHQRNIVDDVLSFSKLDASMLLLRPKACRPSRQLASTMKMFHPEFRKQKMGFDYRVDDAYKDCSVEQVMADESRIGQVLVNLLSNAIKFTARKDGEKKIQVRIAASYSSPASYPPDVVFFKPPETAKRMDMTEQADWGEGDPLYIMVAVKDTGIGINNEGQKRLFERFHQATPKTEANYGGSGLGLNICRKICQLHGGEIGVSSVEGEGSTFGFFFKVRRCGLDNMSNSTHESEDASEESTQSEDAQPEEDIKVPNRAPPGELNTETSAQSLNTMYLEERSKSQPSATQEVPDRQEEKSAQQENAGSGAKLDGAGEAANTEASRAASPSSRQTHVLLVEDNIINQKVLRRKFEARDFRVTTANNGREAVEAVKAIGADGTALDIILMDEHMPVLDGSSATRQIRQMEQKGEVAKVPILGLTANVRTEQTDAMIESGMDDVISKPYKTEEMVDRLERLVKRNSVGGGEGGKGQEG</sequence>
<dbReference type="SUPFAM" id="SSF55785">
    <property type="entry name" value="PYP-like sensor domain (PAS domain)"/>
    <property type="match status" value="1"/>
</dbReference>
<feature type="region of interest" description="Disordered" evidence="7">
    <location>
        <begin position="662"/>
        <end position="715"/>
    </location>
</feature>
<feature type="domain" description="Response regulatory" evidence="9">
    <location>
        <begin position="718"/>
        <end position="842"/>
    </location>
</feature>
<feature type="compositionally biased region" description="Polar residues" evidence="7">
    <location>
        <begin position="704"/>
        <end position="715"/>
    </location>
</feature>
<dbReference type="InterPro" id="IPR003661">
    <property type="entry name" value="HisK_dim/P_dom"/>
</dbReference>
<feature type="compositionally biased region" description="Basic and acidic residues" evidence="7">
    <location>
        <begin position="675"/>
        <end position="684"/>
    </location>
</feature>
<evidence type="ECO:0000259" key="9">
    <source>
        <dbReference type="PROSITE" id="PS50110"/>
    </source>
</evidence>
<dbReference type="RefSeq" id="XP_064659715.1">
    <property type="nucleotide sequence ID" value="XM_064802354.1"/>
</dbReference>
<dbReference type="InterPro" id="IPR013655">
    <property type="entry name" value="PAS_fold_3"/>
</dbReference>
<dbReference type="Proteomes" id="UP001337655">
    <property type="component" value="Unassembled WGS sequence"/>
</dbReference>
<dbReference type="InterPro" id="IPR000014">
    <property type="entry name" value="PAS"/>
</dbReference>
<dbReference type="PRINTS" id="PR00344">
    <property type="entry name" value="BCTRLSENSOR"/>
</dbReference>
<name>A0AAV9PB28_9PEZI</name>
<dbReference type="InterPro" id="IPR036890">
    <property type="entry name" value="HATPase_C_sf"/>
</dbReference>
<keyword evidence="11" id="KW-1185">Reference proteome</keyword>
<gene>
    <name evidence="10" type="ORF">LTR77_005105</name>
</gene>
<evidence type="ECO:0000313" key="10">
    <source>
        <dbReference type="EMBL" id="KAK5170517.1"/>
    </source>
</evidence>
<dbReference type="SMART" id="SM00387">
    <property type="entry name" value="HATPase_c"/>
    <property type="match status" value="1"/>
</dbReference>
<dbReference type="Pfam" id="PF00072">
    <property type="entry name" value="Response_reg"/>
    <property type="match status" value="1"/>
</dbReference>